<keyword evidence="4 6" id="KW-0547">Nucleotide-binding</keyword>
<evidence type="ECO:0000256" key="3">
    <source>
        <dbReference type="ARBA" id="ARBA00022553"/>
    </source>
</evidence>
<evidence type="ECO:0000313" key="8">
    <source>
        <dbReference type="Proteomes" id="UP001168990"/>
    </source>
</evidence>
<gene>
    <name evidence="6" type="primary">Mocs2</name>
    <name evidence="7" type="ORF">PV328_002699</name>
</gene>
<evidence type="ECO:0000313" key="7">
    <source>
        <dbReference type="EMBL" id="KAK0164029.1"/>
    </source>
</evidence>
<dbReference type="Proteomes" id="UP001168990">
    <property type="component" value="Unassembled WGS sequence"/>
</dbReference>
<comment type="pathway">
    <text evidence="1 6">Cofactor biosynthesis; molybdopterin biosynthesis.</text>
</comment>
<evidence type="ECO:0000256" key="6">
    <source>
        <dbReference type="HAMAP-Rule" id="MF_03051"/>
    </source>
</evidence>
<reference evidence="7" key="2">
    <citation type="submission" date="2023-03" db="EMBL/GenBank/DDBJ databases">
        <authorList>
            <person name="Inwood S.N."/>
            <person name="Skelly J.G."/>
            <person name="Guhlin J."/>
            <person name="Harrop T.W.R."/>
            <person name="Goldson S.G."/>
            <person name="Dearden P.K."/>
        </authorList>
    </citation>
    <scope>NUCLEOTIDE SEQUENCE</scope>
    <source>
        <strain evidence="7">Irish</strain>
        <tissue evidence="7">Whole body</tissue>
    </source>
</reference>
<dbReference type="CDD" id="cd00754">
    <property type="entry name" value="Ubl_MoaD"/>
    <property type="match status" value="1"/>
</dbReference>
<organism evidence="7 8">
    <name type="scientific">Microctonus aethiopoides</name>
    <dbReference type="NCBI Taxonomy" id="144406"/>
    <lineage>
        <taxon>Eukaryota</taxon>
        <taxon>Metazoa</taxon>
        <taxon>Ecdysozoa</taxon>
        <taxon>Arthropoda</taxon>
        <taxon>Hexapoda</taxon>
        <taxon>Insecta</taxon>
        <taxon>Pterygota</taxon>
        <taxon>Neoptera</taxon>
        <taxon>Endopterygota</taxon>
        <taxon>Hymenoptera</taxon>
        <taxon>Apocrita</taxon>
        <taxon>Ichneumonoidea</taxon>
        <taxon>Braconidae</taxon>
        <taxon>Euphorinae</taxon>
        <taxon>Microctonus</taxon>
    </lineage>
</organism>
<keyword evidence="5 6" id="KW-0501">Molybdenum cofactor biosynthesis</keyword>
<dbReference type="InterPro" id="IPR044672">
    <property type="entry name" value="MOCS2A"/>
</dbReference>
<feature type="modified residue" description="Glycyl adenylate; alternate" evidence="6">
    <location>
        <position position="108"/>
    </location>
</feature>
<dbReference type="PANTHER" id="PTHR33359">
    <property type="entry name" value="MOLYBDOPTERIN SYNTHASE SULFUR CARRIER SUBUNIT"/>
    <property type="match status" value="1"/>
</dbReference>
<evidence type="ECO:0000256" key="2">
    <source>
        <dbReference type="ARBA" id="ARBA00022490"/>
    </source>
</evidence>
<dbReference type="GO" id="GO:0000166">
    <property type="term" value="F:nucleotide binding"/>
    <property type="evidence" value="ECO:0007669"/>
    <property type="project" value="UniProtKB-KW"/>
</dbReference>
<dbReference type="InterPro" id="IPR028887">
    <property type="entry name" value="MOCS2A_euk"/>
</dbReference>
<proteinExistence type="inferred from homology"/>
<comment type="subcellular location">
    <subcellularLocation>
        <location evidence="6">Cytoplasm</location>
    </subcellularLocation>
</comment>
<dbReference type="GO" id="GO:1990133">
    <property type="term" value="C:molybdopterin adenylyltransferase complex"/>
    <property type="evidence" value="ECO:0007669"/>
    <property type="project" value="TreeGrafter"/>
</dbReference>
<comment type="miscellaneous">
    <text evidence="6">This protein is produced by a bicistronic gene which also produces the large subunit (MOCS2B).</text>
</comment>
<comment type="subunit">
    <text evidence="6">Heterotetramer; composed of 2 small (MOCS2A) and 2 large (MOCS2B) subunits.</text>
</comment>
<protein>
    <recommendedName>
        <fullName evidence="6">Molybdopterin synthase sulfur carrier subunit</fullName>
    </recommendedName>
    <alternativeName>
        <fullName evidence="6">Molybdenum cofactor synthesis protein 2 small subunit</fullName>
    </alternativeName>
    <alternativeName>
        <fullName evidence="6">Molybdenum cofactor synthesis protein 2A</fullName>
        <shortName evidence="6">MOCS2A</shortName>
    </alternativeName>
    <alternativeName>
        <fullName evidence="6">Sulfur carrier protein MOCS2A</fullName>
    </alternativeName>
</protein>
<keyword evidence="3 6" id="KW-0597">Phosphoprotein</keyword>
<comment type="caution">
    <text evidence="7">The sequence shown here is derived from an EMBL/GenBank/DDBJ whole genome shotgun (WGS) entry which is preliminary data.</text>
</comment>
<keyword evidence="8" id="KW-1185">Reference proteome</keyword>
<accession>A0AA39F708</accession>
<dbReference type="HAMAP" id="MF_03051">
    <property type="entry name" value="MOCS2A"/>
    <property type="match status" value="1"/>
</dbReference>
<evidence type="ECO:0000256" key="1">
    <source>
        <dbReference type="ARBA" id="ARBA00005046"/>
    </source>
</evidence>
<dbReference type="PANTHER" id="PTHR33359:SF1">
    <property type="entry name" value="MOLYBDOPTERIN SYNTHASE SULFUR CARRIER SUBUNIT"/>
    <property type="match status" value="1"/>
</dbReference>
<sequence length="108" mass="11754">MQITILANYINLADSRQSMMDDSTHSIHVTVLFFAKARELVGLKEIKITVPNQILAADLLELIVTTYGLESIKDTVILAVNEGYVASDVKLQLSENDVIAIIPPLSGG</sequence>
<feature type="modified residue" description="1-thioglycine; alternate" evidence="6">
    <location>
        <position position="108"/>
    </location>
</feature>
<dbReference type="InterPro" id="IPR016155">
    <property type="entry name" value="Mopterin_synth/thiamin_S_b"/>
</dbReference>
<dbReference type="GO" id="GO:1990140">
    <property type="term" value="C:molybdopterin synthase complex"/>
    <property type="evidence" value="ECO:0007669"/>
    <property type="project" value="UniProtKB-UniRule"/>
</dbReference>
<dbReference type="GO" id="GO:0006777">
    <property type="term" value="P:Mo-molybdopterin cofactor biosynthetic process"/>
    <property type="evidence" value="ECO:0007669"/>
    <property type="project" value="UniProtKB-UniRule"/>
</dbReference>
<name>A0AA39F708_9HYME</name>
<dbReference type="FunFam" id="3.10.20.30:FF:000010">
    <property type="entry name" value="Molybdopterin synthase sulfur carrier subunit"/>
    <property type="match status" value="1"/>
</dbReference>
<reference evidence="7" key="1">
    <citation type="journal article" date="2023" name="bioRxiv">
        <title>Scaffold-level genome assemblies of two parasitoid biocontrol wasps reveal the parthenogenesis mechanism and an associated novel virus.</title>
        <authorList>
            <person name="Inwood S."/>
            <person name="Skelly J."/>
            <person name="Guhlin J."/>
            <person name="Harrop T."/>
            <person name="Goldson S."/>
            <person name="Dearden P."/>
        </authorList>
    </citation>
    <scope>NUCLEOTIDE SEQUENCE</scope>
    <source>
        <strain evidence="7">Irish</strain>
        <tissue evidence="7">Whole body</tissue>
    </source>
</reference>
<dbReference type="SUPFAM" id="SSF54285">
    <property type="entry name" value="MoaD/ThiS"/>
    <property type="match status" value="1"/>
</dbReference>
<dbReference type="GO" id="GO:0030366">
    <property type="term" value="F:molybdopterin synthase activity"/>
    <property type="evidence" value="ECO:0007669"/>
    <property type="project" value="UniProtKB-UniRule"/>
</dbReference>
<comment type="PTM">
    <text evidence="6">C-terminal thiocarboxylation occurs in 2 steps, it is first acyl-adenylated (-COAMP) via the hesA/moeB/thiF part of MOCS3, then thiocarboxylated (-COSH) via the rhodanese domain of MOCS3.</text>
</comment>
<dbReference type="Gene3D" id="3.10.20.30">
    <property type="match status" value="1"/>
</dbReference>
<comment type="function">
    <text evidence="6">Acts as a sulfur carrier required for molybdopterin biosynthesis. Component of the molybdopterin synthase complex that catalyzes the conversion of precursor Z into molybdopterin by mediating the incorporation of 2 sulfur atoms into precursor Z to generate a dithiolene group. In the complex, serves as sulfur donor by being thiocarboxylated (-COSH) at its C-terminus by MOCS3. After interaction with MOCS2B, the sulfur is then transferred to precursor Z to form molybdopterin.</text>
</comment>
<dbReference type="Pfam" id="PF02597">
    <property type="entry name" value="ThiS"/>
    <property type="match status" value="1"/>
</dbReference>
<dbReference type="InterPro" id="IPR003749">
    <property type="entry name" value="ThiS/MoaD-like"/>
</dbReference>
<evidence type="ECO:0000256" key="5">
    <source>
        <dbReference type="ARBA" id="ARBA00023150"/>
    </source>
</evidence>
<keyword evidence="2 6" id="KW-0963">Cytoplasm</keyword>
<dbReference type="EMBL" id="JAQQBS010001422">
    <property type="protein sequence ID" value="KAK0164029.1"/>
    <property type="molecule type" value="Genomic_DNA"/>
</dbReference>
<evidence type="ECO:0000256" key="4">
    <source>
        <dbReference type="ARBA" id="ARBA00022741"/>
    </source>
</evidence>
<dbReference type="InterPro" id="IPR012675">
    <property type="entry name" value="Beta-grasp_dom_sf"/>
</dbReference>
<comment type="similarity">
    <text evidence="6">Belongs to the MoaD family. MOCS2A subfamily.</text>
</comment>
<dbReference type="AlphaFoldDB" id="A0AA39F708"/>